<dbReference type="AlphaFoldDB" id="A0A017HNP7"/>
<proteinExistence type="predicted"/>
<dbReference type="Proteomes" id="UP000019666">
    <property type="component" value="Unassembled WGS sequence"/>
</dbReference>
<gene>
    <name evidence="1" type="ORF">Rumeso_03023</name>
</gene>
<comment type="caution">
    <text evidence="1">The sequence shown here is derived from an EMBL/GenBank/DDBJ whole genome shotgun (WGS) entry which is preliminary data.</text>
</comment>
<evidence type="ECO:0000313" key="1">
    <source>
        <dbReference type="EMBL" id="EYD75409.1"/>
    </source>
</evidence>
<keyword evidence="2" id="KW-1185">Reference proteome</keyword>
<sequence length="87" mass="9146">MDALLLLLLRQFLKLYTIPLLVPFLPGCGYRQTLCLPCKAGRFCGILFGLVAAKESGFGVGSGSAAVGKIVVFGVSQVCVLQKVSLA</sequence>
<name>A0A017HNP7_9RHOB</name>
<accession>A0A017HNP7</accession>
<protein>
    <submittedName>
        <fullName evidence="1">Uncharacterized protein</fullName>
    </submittedName>
</protein>
<organism evidence="1 2">
    <name type="scientific">Rubellimicrobium mesophilum DSM 19309</name>
    <dbReference type="NCBI Taxonomy" id="442562"/>
    <lineage>
        <taxon>Bacteria</taxon>
        <taxon>Pseudomonadati</taxon>
        <taxon>Pseudomonadota</taxon>
        <taxon>Alphaproteobacteria</taxon>
        <taxon>Rhodobacterales</taxon>
        <taxon>Roseobacteraceae</taxon>
        <taxon>Rubellimicrobium</taxon>
    </lineage>
</organism>
<dbReference type="HOGENOM" id="CLU_2481383_0_0_5"/>
<evidence type="ECO:0000313" key="2">
    <source>
        <dbReference type="Proteomes" id="UP000019666"/>
    </source>
</evidence>
<dbReference type="EMBL" id="AOSK01000082">
    <property type="protein sequence ID" value="EYD75409.1"/>
    <property type="molecule type" value="Genomic_DNA"/>
</dbReference>
<reference evidence="1 2" key="1">
    <citation type="submission" date="2013-02" db="EMBL/GenBank/DDBJ databases">
        <authorList>
            <person name="Fiebig A."/>
            <person name="Goeker M."/>
            <person name="Klenk H.-P.P."/>
        </authorList>
    </citation>
    <scope>NUCLEOTIDE SEQUENCE [LARGE SCALE GENOMIC DNA]</scope>
    <source>
        <strain evidence="1 2">DSM 19309</strain>
    </source>
</reference>